<dbReference type="EMBL" id="MVGC01000077">
    <property type="protein sequence ID" value="RJE24527.1"/>
    <property type="molecule type" value="Genomic_DNA"/>
</dbReference>
<feature type="transmembrane region" description="Helical" evidence="4">
    <location>
        <begin position="284"/>
        <end position="303"/>
    </location>
</feature>
<reference evidence="7" key="1">
    <citation type="submission" date="2017-02" db="EMBL/GenBank/DDBJ databases">
        <authorList>
            <person name="Tafer H."/>
            <person name="Lopandic K."/>
        </authorList>
    </citation>
    <scope>NUCLEOTIDE SEQUENCE [LARGE SCALE GENOMIC DNA]</scope>
    <source>
        <strain evidence="7">CBS 366.77</strain>
    </source>
</reference>
<feature type="transmembrane region" description="Helical" evidence="4">
    <location>
        <begin position="27"/>
        <end position="47"/>
    </location>
</feature>
<accession>A0A3A2ZSZ9</accession>
<organism evidence="6 7">
    <name type="scientific">Aspergillus sclerotialis</name>
    <dbReference type="NCBI Taxonomy" id="2070753"/>
    <lineage>
        <taxon>Eukaryota</taxon>
        <taxon>Fungi</taxon>
        <taxon>Dikarya</taxon>
        <taxon>Ascomycota</taxon>
        <taxon>Pezizomycotina</taxon>
        <taxon>Eurotiomycetes</taxon>
        <taxon>Eurotiomycetidae</taxon>
        <taxon>Eurotiales</taxon>
        <taxon>Aspergillaceae</taxon>
        <taxon>Aspergillus</taxon>
        <taxon>Aspergillus subgen. Polypaecilum</taxon>
    </lineage>
</organism>
<dbReference type="InterPro" id="IPR036259">
    <property type="entry name" value="MFS_trans_sf"/>
</dbReference>
<dbReference type="Pfam" id="PF07690">
    <property type="entry name" value="MFS_1"/>
    <property type="match status" value="1"/>
</dbReference>
<protein>
    <submittedName>
        <fullName evidence="6">MFS monocarboxylate transporter</fullName>
    </submittedName>
</protein>
<sequence length="433" mass="46408">MGRSNSTDELHVSSTEDQKSEYSVRGWLTVAGAFSTFFCSVGFINAFGVFQAYYRTHQLSDHSDFDISWIGSFSTFALFGGAPFAGILVDRFGPRILLIAGSLAVLIAVFMTSLCKEYYQFFLAQALLLGVSMSFLFCPAIAAVSRYFHKNKGLAMGITVGGSSLGGVIWPIAINELLNKDGVSFGWTLRAVGFIMLPLLGIAVLTVSMPPKAQNDQETVHEHQNQKSRASEQKRDKIGPLTRIVKNTTFLLLCAGLAICYLGMFSPFFYVTSYAESLGHSTSFSFYLISIVNAASLFGRILPGFLADRYGHFNLCGLAALFSGIIAFCWIPVKSTAALAIWSLAYGFSSGGIMSLQSACAAQVATPDTHGTAVGLLMGSFSLTALFGTPISGQLVGSYGYLALSMYTGASLVSGSLLIICAGLKLNKKVLPK</sequence>
<dbReference type="InterPro" id="IPR020846">
    <property type="entry name" value="MFS_dom"/>
</dbReference>
<comment type="subcellular location">
    <subcellularLocation>
        <location evidence="1">Membrane</location>
        <topology evidence="1">Multi-pass membrane protein</topology>
    </subcellularLocation>
</comment>
<evidence type="ECO:0000256" key="3">
    <source>
        <dbReference type="SAM" id="MobiDB-lite"/>
    </source>
</evidence>
<feature type="transmembrane region" description="Helical" evidence="4">
    <location>
        <begin position="96"/>
        <end position="114"/>
    </location>
</feature>
<proteinExistence type="inferred from homology"/>
<keyword evidence="4" id="KW-0812">Transmembrane</keyword>
<feature type="compositionally biased region" description="Basic and acidic residues" evidence="3">
    <location>
        <begin position="218"/>
        <end position="235"/>
    </location>
</feature>
<feature type="region of interest" description="Disordered" evidence="3">
    <location>
        <begin position="215"/>
        <end position="235"/>
    </location>
</feature>
<dbReference type="CDD" id="cd17352">
    <property type="entry name" value="MFS_MCT_SLC16"/>
    <property type="match status" value="1"/>
</dbReference>
<feature type="transmembrane region" description="Helical" evidence="4">
    <location>
        <begin position="120"/>
        <end position="142"/>
    </location>
</feature>
<dbReference type="AlphaFoldDB" id="A0A3A2ZSZ9"/>
<dbReference type="GO" id="GO:0022857">
    <property type="term" value="F:transmembrane transporter activity"/>
    <property type="evidence" value="ECO:0007669"/>
    <property type="project" value="InterPro"/>
</dbReference>
<evidence type="ECO:0000259" key="5">
    <source>
        <dbReference type="PROSITE" id="PS50850"/>
    </source>
</evidence>
<feature type="transmembrane region" description="Helical" evidence="4">
    <location>
        <begin position="339"/>
        <end position="361"/>
    </location>
</feature>
<dbReference type="SUPFAM" id="SSF103473">
    <property type="entry name" value="MFS general substrate transporter"/>
    <property type="match status" value="1"/>
</dbReference>
<gene>
    <name evidence="6" type="ORF">PHISCL_03114</name>
</gene>
<dbReference type="InterPro" id="IPR050327">
    <property type="entry name" value="Proton-linked_MCT"/>
</dbReference>
<evidence type="ECO:0000256" key="4">
    <source>
        <dbReference type="SAM" id="Phobius"/>
    </source>
</evidence>
<evidence type="ECO:0000313" key="6">
    <source>
        <dbReference type="EMBL" id="RJE24527.1"/>
    </source>
</evidence>
<comment type="caution">
    <text evidence="6">The sequence shown here is derived from an EMBL/GenBank/DDBJ whole genome shotgun (WGS) entry which is preliminary data.</text>
</comment>
<keyword evidence="4" id="KW-0472">Membrane</keyword>
<feature type="transmembrane region" description="Helical" evidence="4">
    <location>
        <begin position="373"/>
        <end position="393"/>
    </location>
</feature>
<dbReference type="InterPro" id="IPR011701">
    <property type="entry name" value="MFS"/>
</dbReference>
<feature type="transmembrane region" description="Helical" evidence="4">
    <location>
        <begin position="67"/>
        <end position="89"/>
    </location>
</feature>
<feature type="transmembrane region" description="Helical" evidence="4">
    <location>
        <begin position="315"/>
        <end position="333"/>
    </location>
</feature>
<evidence type="ECO:0000313" key="7">
    <source>
        <dbReference type="Proteomes" id="UP000266188"/>
    </source>
</evidence>
<dbReference type="Gene3D" id="1.20.1250.20">
    <property type="entry name" value="MFS general substrate transporter like domains"/>
    <property type="match status" value="1"/>
</dbReference>
<feature type="domain" description="Major facilitator superfamily (MFS) profile" evidence="5">
    <location>
        <begin position="28"/>
        <end position="427"/>
    </location>
</feature>
<dbReference type="OrthoDB" id="6499973at2759"/>
<comment type="similarity">
    <text evidence="2">Belongs to the major facilitator superfamily. Monocarboxylate porter (TC 2.A.1.13) family.</text>
</comment>
<dbReference type="PANTHER" id="PTHR11360">
    <property type="entry name" value="MONOCARBOXYLATE TRANSPORTER"/>
    <property type="match status" value="1"/>
</dbReference>
<dbReference type="Proteomes" id="UP000266188">
    <property type="component" value="Unassembled WGS sequence"/>
</dbReference>
<feature type="transmembrane region" description="Helical" evidence="4">
    <location>
        <begin position="154"/>
        <end position="173"/>
    </location>
</feature>
<name>A0A3A2ZSZ9_9EURO</name>
<dbReference type="GO" id="GO:0016020">
    <property type="term" value="C:membrane"/>
    <property type="evidence" value="ECO:0007669"/>
    <property type="project" value="UniProtKB-SubCell"/>
</dbReference>
<feature type="transmembrane region" description="Helical" evidence="4">
    <location>
        <begin position="185"/>
        <end position="207"/>
    </location>
</feature>
<dbReference type="PROSITE" id="PS50850">
    <property type="entry name" value="MFS"/>
    <property type="match status" value="1"/>
</dbReference>
<keyword evidence="7" id="KW-1185">Reference proteome</keyword>
<evidence type="ECO:0000256" key="1">
    <source>
        <dbReference type="ARBA" id="ARBA00004141"/>
    </source>
</evidence>
<keyword evidence="4" id="KW-1133">Transmembrane helix</keyword>
<dbReference type="PANTHER" id="PTHR11360:SF250">
    <property type="entry name" value="MFS-TYPE TRANSPORTER AFUA_1G00970"/>
    <property type="match status" value="1"/>
</dbReference>
<feature type="transmembrane region" description="Helical" evidence="4">
    <location>
        <begin position="250"/>
        <end position="272"/>
    </location>
</feature>
<feature type="transmembrane region" description="Helical" evidence="4">
    <location>
        <begin position="399"/>
        <end position="424"/>
    </location>
</feature>
<evidence type="ECO:0000256" key="2">
    <source>
        <dbReference type="ARBA" id="ARBA00006727"/>
    </source>
</evidence>